<dbReference type="SUPFAM" id="SSF49899">
    <property type="entry name" value="Concanavalin A-like lectins/glucanases"/>
    <property type="match status" value="1"/>
</dbReference>
<feature type="signal peptide" evidence="1">
    <location>
        <begin position="1"/>
        <end position="24"/>
    </location>
</feature>
<dbReference type="RefSeq" id="WP_231818864.1">
    <property type="nucleotide sequence ID" value="NZ_CP082781.1"/>
</dbReference>
<evidence type="ECO:0000313" key="3">
    <source>
        <dbReference type="Proteomes" id="UP001199642"/>
    </source>
</evidence>
<protein>
    <submittedName>
        <fullName evidence="2">LamG domain-containing protein</fullName>
    </submittedName>
</protein>
<proteinExistence type="predicted"/>
<accession>A0ABY3RQ61</accession>
<dbReference type="InterPro" id="IPR013320">
    <property type="entry name" value="ConA-like_dom_sf"/>
</dbReference>
<keyword evidence="1" id="KW-0732">Signal</keyword>
<reference evidence="2 3" key="1">
    <citation type="submission" date="2023-01" db="EMBL/GenBank/DDBJ databases">
        <title>Characterization of estradiol degrading bacteria Microbacterium sp. MZT7 and reveal degrading genes through genome analysis.</title>
        <authorList>
            <person name="Hao P."/>
            <person name="Gao Y."/>
        </authorList>
    </citation>
    <scope>NUCLEOTIDE SEQUENCE [LARGE SCALE GENOMIC DNA]</scope>
    <source>
        <strain evidence="2 3">MZT7</strain>
    </source>
</reference>
<name>A0ABY3RQ61_9MICO</name>
<evidence type="ECO:0000256" key="1">
    <source>
        <dbReference type="SAM" id="SignalP"/>
    </source>
</evidence>
<organism evidence="2 3">
    <name type="scientific">Microbacterium resistens</name>
    <dbReference type="NCBI Taxonomy" id="156977"/>
    <lineage>
        <taxon>Bacteria</taxon>
        <taxon>Bacillati</taxon>
        <taxon>Actinomycetota</taxon>
        <taxon>Actinomycetes</taxon>
        <taxon>Micrococcales</taxon>
        <taxon>Microbacteriaceae</taxon>
        <taxon>Microbacterium</taxon>
    </lineage>
</organism>
<evidence type="ECO:0000313" key="2">
    <source>
        <dbReference type="EMBL" id="UGS24994.1"/>
    </source>
</evidence>
<keyword evidence="3" id="KW-1185">Reference proteome</keyword>
<feature type="chain" id="PRO_5046210420" evidence="1">
    <location>
        <begin position="25"/>
        <end position="938"/>
    </location>
</feature>
<dbReference type="Pfam" id="PF13385">
    <property type="entry name" value="Laminin_G_3"/>
    <property type="match status" value="1"/>
</dbReference>
<dbReference type="Proteomes" id="UP001199642">
    <property type="component" value="Chromosome"/>
</dbReference>
<dbReference type="EMBL" id="CP082781">
    <property type="protein sequence ID" value="UGS24994.1"/>
    <property type="molecule type" value="Genomic_DNA"/>
</dbReference>
<sequence length="938" mass="97838">MRTGVSFVVSAGLLVSGLLVPATAVTSVGSPVAAGSAPPLVSSEVATSSALQTAMATGEPVVVDELTTPTELTSAMPDGTLSREIATRPVRALKDDSWVPVDLTLVPVDGWLEPSATAVPVRFSSGGTDVISQIRTESGEWVSERWTGGVLPAPVVDGDTATYPEVKPGVDLKLVATKTGLASIYVVKDETAAKSMELADLRTRVEGAVLSRNPEGTIDADAPDGTELLSGQPLWWDSSNGGTYREPGGEAPPLPVAHDVIGDGLSMDVAESVAIEEKREPLEEIVYPIFVDPDWSTGQAASWYTDRAFPDTSYLSAGASDVLRVGVYQEFMSDMFFQFPLSAMGGKNVLNAVLFTTQLAVVACNPGNIQSHHVISHPPGFTWNQEQSWNLGWSAPIQQWGGPGCGSAPQQVSWSVVDPVRSAAGNPDVQLAFTFTNGSEYSRRHYSRDALLVVNYNTPPDVPTDPVIISPPRTCGTAGDPAVVGATDVTVQVNQTDPDGGNVDVNVHLYKASDLHNKVQDLHPGLGAQGPKRVTFTGLTNGTTYVWNARGSDWINDGVGFSPLCYFTVDTTKPPVPTVTTSATSFQVGTAVDVVLKGAAGVAGYVYWVTPGQIVSPAPSVPVDGTTTTTAGLPPCDGIVSASVRWACGNGATPVTVKVAPVDSLSTLWVSAYDRAGNQSLARGMALYPPSGGAPAASANLDAGHEWRVTSATTPPPATVADDNPWIGANAVTLSAPAGLWTTASDLRSPPLSMPVLRGANPANAAETLVTNKAPLNATNSFTLSMWVKPATLPATDYQIVATQYGPGRGWVQLRITKSGRYAFCIGGAPAADDNGRPVSNCATGGSVSLNSWQMVTGIWDAANKQLRLLVGNSITPVASIGHVVGSGDWSANGPLRLAPAGDKTRYAGLIANPMIAPGVIDHNQLALLAVLQLPFSQ</sequence>
<dbReference type="Gene3D" id="2.60.120.200">
    <property type="match status" value="1"/>
</dbReference>
<gene>
    <name evidence="2" type="ORF">K8F61_09755</name>
</gene>